<dbReference type="InterPro" id="IPR050194">
    <property type="entry name" value="Glycosyltransferase_grp1"/>
</dbReference>
<evidence type="ECO:0000313" key="3">
    <source>
        <dbReference type="EMBL" id="WDF68994.1"/>
    </source>
</evidence>
<keyword evidence="3" id="KW-0328">Glycosyltransferase</keyword>
<dbReference type="Proteomes" id="UP001221558">
    <property type="component" value="Chromosome"/>
</dbReference>
<dbReference type="EC" id="2.4.-.-" evidence="3"/>
<dbReference type="SUPFAM" id="SSF53756">
    <property type="entry name" value="UDP-Glycosyltransferase/glycogen phosphorylase"/>
    <property type="match status" value="1"/>
</dbReference>
<dbReference type="PANTHER" id="PTHR45947">
    <property type="entry name" value="SULFOQUINOVOSYL TRANSFERASE SQD2"/>
    <property type="match status" value="1"/>
</dbReference>
<reference evidence="3 4" key="1">
    <citation type="submission" date="2023-02" db="EMBL/GenBank/DDBJ databases">
        <title>Genome sequence of Sphingobacterium sp. KACC 22765.</title>
        <authorList>
            <person name="Kim S."/>
            <person name="Heo J."/>
            <person name="Kwon S.-W."/>
        </authorList>
    </citation>
    <scope>NUCLEOTIDE SEQUENCE [LARGE SCALE GENOMIC DNA]</scope>
    <source>
        <strain evidence="3 4">KACC 22765</strain>
    </source>
</reference>
<accession>A0ABY7WK68</accession>
<keyword evidence="3" id="KW-0808">Transferase</keyword>
<dbReference type="InterPro" id="IPR028098">
    <property type="entry name" value="Glyco_trans_4-like_N"/>
</dbReference>
<dbReference type="Gene3D" id="3.40.50.2000">
    <property type="entry name" value="Glycogen Phosphorylase B"/>
    <property type="match status" value="2"/>
</dbReference>
<evidence type="ECO:0000259" key="2">
    <source>
        <dbReference type="Pfam" id="PF13439"/>
    </source>
</evidence>
<gene>
    <name evidence="3" type="ORF">PQ465_01140</name>
</gene>
<sequence length="387" mass="43588">MKILRVIPSMDPRHGGPNQGIRNSIPALQQLGVENEVVCMDDPSEPFLQNVSFVIHAIGKSKTGWAYNSTLSSWLKNYIADYDVVIVHGLWLYHSFLTIRIAGKLKGKKPKIYVMPHGMLDPWFQKDKSRRFKSLRNEIYWNLIEKHVVNNADGLFFTCEQELLLARETFKGYNPKKELNVGYGIQAPPEYMEKFVQTVAGNPYWLFLSRIHEKKGVDLLIGAYKQLKERNPDIPDLVIAGPLESSYAKNIVGMAGGDNKIHFPGLLQGNDKWAAFYGAEVFILPSHQENFGIAVVEALACGVPVLISNQVNIWREIENGGGGIIAEDTLKGTYTAMEKWLNYSLAEKNRFKLSAREVFSENFSIGNAANKMTEIIFSEVGNANNFK</sequence>
<dbReference type="RefSeq" id="WP_274267722.1">
    <property type="nucleotide sequence ID" value="NZ_CP117880.1"/>
</dbReference>
<dbReference type="PANTHER" id="PTHR45947:SF3">
    <property type="entry name" value="SULFOQUINOVOSYL TRANSFERASE SQD2"/>
    <property type="match status" value="1"/>
</dbReference>
<feature type="domain" description="Glycosyl transferase family 1" evidence="1">
    <location>
        <begin position="201"/>
        <end position="342"/>
    </location>
</feature>
<name>A0ABY7WK68_9SPHI</name>
<protein>
    <submittedName>
        <fullName evidence="3">Glycosyltransferase</fullName>
        <ecNumber evidence="3">2.4.-.-</ecNumber>
    </submittedName>
</protein>
<evidence type="ECO:0000259" key="1">
    <source>
        <dbReference type="Pfam" id="PF00534"/>
    </source>
</evidence>
<keyword evidence="4" id="KW-1185">Reference proteome</keyword>
<proteinExistence type="predicted"/>
<dbReference type="GO" id="GO:0016757">
    <property type="term" value="F:glycosyltransferase activity"/>
    <property type="evidence" value="ECO:0007669"/>
    <property type="project" value="UniProtKB-KW"/>
</dbReference>
<dbReference type="Pfam" id="PF00534">
    <property type="entry name" value="Glycos_transf_1"/>
    <property type="match status" value="1"/>
</dbReference>
<evidence type="ECO:0000313" key="4">
    <source>
        <dbReference type="Proteomes" id="UP001221558"/>
    </source>
</evidence>
<dbReference type="Pfam" id="PF13439">
    <property type="entry name" value="Glyco_transf_4"/>
    <property type="match status" value="1"/>
</dbReference>
<feature type="domain" description="Glycosyltransferase subfamily 4-like N-terminal" evidence="2">
    <location>
        <begin position="15"/>
        <end position="162"/>
    </location>
</feature>
<dbReference type="InterPro" id="IPR001296">
    <property type="entry name" value="Glyco_trans_1"/>
</dbReference>
<dbReference type="EMBL" id="CP117880">
    <property type="protein sequence ID" value="WDF68994.1"/>
    <property type="molecule type" value="Genomic_DNA"/>
</dbReference>
<organism evidence="3 4">
    <name type="scientific">Sphingobacterium oryzagri</name>
    <dbReference type="NCBI Taxonomy" id="3025669"/>
    <lineage>
        <taxon>Bacteria</taxon>
        <taxon>Pseudomonadati</taxon>
        <taxon>Bacteroidota</taxon>
        <taxon>Sphingobacteriia</taxon>
        <taxon>Sphingobacteriales</taxon>
        <taxon>Sphingobacteriaceae</taxon>
        <taxon>Sphingobacterium</taxon>
    </lineage>
</organism>